<sequence>MPLLNNKVANDDNISLSKPVDEVKALVDALCKYTRHKVLYALKESQLRSFLVRDSFPAFRRLQFLPTSVSMCQDVKLIHVTAR</sequence>
<dbReference type="AlphaFoldDB" id="A0A9Q1G596"/>
<evidence type="ECO:0000313" key="2">
    <source>
        <dbReference type="Proteomes" id="UP001152622"/>
    </source>
</evidence>
<keyword evidence="2" id="KW-1185">Reference proteome</keyword>
<organism evidence="1 2">
    <name type="scientific">Synaphobranchus kaupii</name>
    <name type="common">Kaup's arrowtooth eel</name>
    <dbReference type="NCBI Taxonomy" id="118154"/>
    <lineage>
        <taxon>Eukaryota</taxon>
        <taxon>Metazoa</taxon>
        <taxon>Chordata</taxon>
        <taxon>Craniata</taxon>
        <taxon>Vertebrata</taxon>
        <taxon>Euteleostomi</taxon>
        <taxon>Actinopterygii</taxon>
        <taxon>Neopterygii</taxon>
        <taxon>Teleostei</taxon>
        <taxon>Anguilliformes</taxon>
        <taxon>Synaphobranchidae</taxon>
        <taxon>Synaphobranchus</taxon>
    </lineage>
</organism>
<dbReference type="EMBL" id="JAINUF010000002">
    <property type="protein sequence ID" value="KAJ8375159.1"/>
    <property type="molecule type" value="Genomic_DNA"/>
</dbReference>
<dbReference type="Proteomes" id="UP001152622">
    <property type="component" value="Chromosome 2"/>
</dbReference>
<reference evidence="1" key="1">
    <citation type="journal article" date="2023" name="Science">
        <title>Genome structures resolve the early diversification of teleost fishes.</title>
        <authorList>
            <person name="Parey E."/>
            <person name="Louis A."/>
            <person name="Montfort J."/>
            <person name="Bouchez O."/>
            <person name="Roques C."/>
            <person name="Iampietro C."/>
            <person name="Lluch J."/>
            <person name="Castinel A."/>
            <person name="Donnadieu C."/>
            <person name="Desvignes T."/>
            <person name="Floi Bucao C."/>
            <person name="Jouanno E."/>
            <person name="Wen M."/>
            <person name="Mejri S."/>
            <person name="Dirks R."/>
            <person name="Jansen H."/>
            <person name="Henkel C."/>
            <person name="Chen W.J."/>
            <person name="Zahm M."/>
            <person name="Cabau C."/>
            <person name="Klopp C."/>
            <person name="Thompson A.W."/>
            <person name="Robinson-Rechavi M."/>
            <person name="Braasch I."/>
            <person name="Lecointre G."/>
            <person name="Bobe J."/>
            <person name="Postlethwait J.H."/>
            <person name="Berthelot C."/>
            <person name="Roest Crollius H."/>
            <person name="Guiguen Y."/>
        </authorList>
    </citation>
    <scope>NUCLEOTIDE SEQUENCE</scope>
    <source>
        <strain evidence="1">WJC10195</strain>
    </source>
</reference>
<proteinExistence type="predicted"/>
<accession>A0A9Q1G596</accession>
<protein>
    <submittedName>
        <fullName evidence="1">Uncharacterized protein</fullName>
    </submittedName>
</protein>
<gene>
    <name evidence="1" type="ORF">SKAU_G00057390</name>
</gene>
<evidence type="ECO:0000313" key="1">
    <source>
        <dbReference type="EMBL" id="KAJ8375159.1"/>
    </source>
</evidence>
<name>A0A9Q1G596_SYNKA</name>
<comment type="caution">
    <text evidence="1">The sequence shown here is derived from an EMBL/GenBank/DDBJ whole genome shotgun (WGS) entry which is preliminary data.</text>
</comment>